<dbReference type="AlphaFoldDB" id="G3Y484"/>
<evidence type="ECO:0000313" key="2">
    <source>
        <dbReference type="Proteomes" id="UP000009038"/>
    </source>
</evidence>
<accession>G3Y484</accession>
<sequence>MKLPLISAMVVDVANEASFSPEPVEEVLRALHSSQMANVHPRAWYARLLDRQFGMQTRSSDNKEWLKKAGILLCHRQTGFDLCRVIKKETLHPRIERMVLELDSHL</sequence>
<gene>
    <name evidence="1" type="ORF">ASPNIDRAFT_45027</name>
</gene>
<name>G3Y484_ASPNA</name>
<protein>
    <submittedName>
        <fullName evidence="1">Uncharacterized protein</fullName>
    </submittedName>
</protein>
<evidence type="ECO:0000313" key="1">
    <source>
        <dbReference type="EMBL" id="EHA22261.1"/>
    </source>
</evidence>
<proteinExistence type="predicted"/>
<dbReference type="EMBL" id="ACJE01000012">
    <property type="protein sequence ID" value="EHA22261.1"/>
    <property type="molecule type" value="Genomic_DNA"/>
</dbReference>
<reference evidence="1 2" key="1">
    <citation type="journal article" date="2011" name="Genome Res.">
        <title>Comparative genomics of citric-acid-producing Aspergillus niger ATCC 1015 versus enzyme-producing CBS 513.88.</title>
        <authorList>
            <person name="Andersen M.R."/>
            <person name="Salazar M.P."/>
            <person name="Schaap P.J."/>
            <person name="van de Vondervoort P.J."/>
            <person name="Culley D."/>
            <person name="Thykaer J."/>
            <person name="Frisvad J.C."/>
            <person name="Nielsen K.F."/>
            <person name="Albang R."/>
            <person name="Albermann K."/>
            <person name="Berka R.M."/>
            <person name="Braus G.H."/>
            <person name="Braus-Stromeyer S.A."/>
            <person name="Corrochano L.M."/>
            <person name="Dai Z."/>
            <person name="van Dijck P.W."/>
            <person name="Hofmann G."/>
            <person name="Lasure L.L."/>
            <person name="Magnuson J.K."/>
            <person name="Menke H."/>
            <person name="Meijer M."/>
            <person name="Meijer S.L."/>
            <person name="Nielsen J.B."/>
            <person name="Nielsen M.L."/>
            <person name="van Ooyen A.J."/>
            <person name="Pel H.J."/>
            <person name="Poulsen L."/>
            <person name="Samson R.A."/>
            <person name="Stam H."/>
            <person name="Tsang A."/>
            <person name="van den Brink J.M."/>
            <person name="Atkins A."/>
            <person name="Aerts A."/>
            <person name="Shapiro H."/>
            <person name="Pangilinan J."/>
            <person name="Salamov A."/>
            <person name="Lou Y."/>
            <person name="Lindquist E."/>
            <person name="Lucas S."/>
            <person name="Grimwood J."/>
            <person name="Grigoriev I.V."/>
            <person name="Kubicek C.P."/>
            <person name="Martinez D."/>
            <person name="van Peij N.N."/>
            <person name="Roubos J.A."/>
            <person name="Nielsen J."/>
            <person name="Baker S.E."/>
        </authorList>
    </citation>
    <scope>NUCLEOTIDE SEQUENCE [LARGE SCALE GENOMIC DNA]</scope>
    <source>
        <strain evidence="2">ATCC 1015 / CBS 113.46 / FGSC A1144 / LSHB Ac4 / NCTC 3858a / NRRL 328 / USDA 3528.7</strain>
    </source>
</reference>
<comment type="caution">
    <text evidence="1">The sequence shown here is derived from an EMBL/GenBank/DDBJ whole genome shotgun (WGS) entry which is preliminary data.</text>
</comment>
<dbReference type="Proteomes" id="UP000009038">
    <property type="component" value="Unassembled WGS sequence"/>
</dbReference>
<organism evidence="1 2">
    <name type="scientific">Aspergillus niger (strain ATCC 1015 / CBS 113.46 / FGSC A1144 / LSHB Ac4 / NCTC 3858a / NRRL 328 / USDA 3528.7)</name>
    <dbReference type="NCBI Taxonomy" id="380704"/>
    <lineage>
        <taxon>Eukaryota</taxon>
        <taxon>Fungi</taxon>
        <taxon>Dikarya</taxon>
        <taxon>Ascomycota</taxon>
        <taxon>Pezizomycotina</taxon>
        <taxon>Eurotiomycetes</taxon>
        <taxon>Eurotiomycetidae</taxon>
        <taxon>Eurotiales</taxon>
        <taxon>Aspergillaceae</taxon>
        <taxon>Aspergillus</taxon>
        <taxon>Aspergillus subgen. Circumdati</taxon>
    </lineage>
</organism>
<dbReference type="VEuPathDB" id="FungiDB:ASPNIDRAFT2_45027"/>
<dbReference type="HOGENOM" id="CLU_2222660_0_0_1"/>